<dbReference type="KEGG" id="ngv:CDO52_12970"/>
<organism evidence="2 3">
    <name type="scientific">Nocardiopsis gilva YIM 90087</name>
    <dbReference type="NCBI Taxonomy" id="1235441"/>
    <lineage>
        <taxon>Bacteria</taxon>
        <taxon>Bacillati</taxon>
        <taxon>Actinomycetota</taxon>
        <taxon>Actinomycetes</taxon>
        <taxon>Streptosporangiales</taxon>
        <taxon>Nocardiopsidaceae</taxon>
        <taxon>Nocardiopsis</taxon>
    </lineage>
</organism>
<name>A0A223S656_9ACTN</name>
<feature type="compositionally biased region" description="Basic and acidic residues" evidence="1">
    <location>
        <begin position="49"/>
        <end position="64"/>
    </location>
</feature>
<evidence type="ECO:0000256" key="1">
    <source>
        <dbReference type="SAM" id="MobiDB-lite"/>
    </source>
</evidence>
<proteinExistence type="predicted"/>
<gene>
    <name evidence="2" type="ORF">CDO52_12970</name>
</gene>
<dbReference type="Proteomes" id="UP000215005">
    <property type="component" value="Chromosome"/>
</dbReference>
<dbReference type="OrthoDB" id="9992448at2"/>
<reference evidence="2 3" key="1">
    <citation type="submission" date="2017-08" db="EMBL/GenBank/DDBJ databases">
        <title>The complete genome sequence of Nocardiopsis gilva YIM 90087.</title>
        <authorList>
            <person name="Yin M."/>
            <person name="Tang S."/>
        </authorList>
    </citation>
    <scope>NUCLEOTIDE SEQUENCE [LARGE SCALE GENOMIC DNA]</scope>
    <source>
        <strain evidence="2 3">YIM 90087</strain>
    </source>
</reference>
<keyword evidence="3" id="KW-1185">Reference proteome</keyword>
<evidence type="ECO:0000313" key="2">
    <source>
        <dbReference type="EMBL" id="ASU83581.1"/>
    </source>
</evidence>
<dbReference type="AlphaFoldDB" id="A0A223S656"/>
<dbReference type="EMBL" id="CP022753">
    <property type="protein sequence ID" value="ASU83581.1"/>
    <property type="molecule type" value="Genomic_DNA"/>
</dbReference>
<protein>
    <submittedName>
        <fullName evidence="2">Uncharacterized protein</fullName>
    </submittedName>
</protein>
<dbReference type="RefSeq" id="WP_017616811.1">
    <property type="nucleotide sequence ID" value="NZ_ANBG01000025.1"/>
</dbReference>
<evidence type="ECO:0000313" key="3">
    <source>
        <dbReference type="Proteomes" id="UP000215005"/>
    </source>
</evidence>
<feature type="region of interest" description="Disordered" evidence="1">
    <location>
        <begin position="34"/>
        <end position="64"/>
    </location>
</feature>
<accession>A0A223S656</accession>
<sequence length="64" mass="7012">MAQQKVRLVHDGVSGHYDAPVSAVAFWESRGWRRADAPRTGEQAQVRTRSKDAGKSAQSEKDGS</sequence>